<evidence type="ECO:0000259" key="1">
    <source>
        <dbReference type="PROSITE" id="PS50404"/>
    </source>
</evidence>
<dbReference type="SFLD" id="SFLDS00019">
    <property type="entry name" value="Glutathione_Transferase_(cytos"/>
    <property type="match status" value="1"/>
</dbReference>
<protein>
    <submittedName>
        <fullName evidence="3">Glutathione S-transferase</fullName>
    </submittedName>
</protein>
<feature type="domain" description="GST C-terminal" evidence="2">
    <location>
        <begin position="110"/>
        <end position="226"/>
    </location>
</feature>
<dbReference type="STRING" id="342108.amb1272"/>
<dbReference type="InterPro" id="IPR010987">
    <property type="entry name" value="Glutathione-S-Trfase_C-like"/>
</dbReference>
<evidence type="ECO:0000259" key="2">
    <source>
        <dbReference type="PROSITE" id="PS50405"/>
    </source>
</evidence>
<dbReference type="GO" id="GO:0016740">
    <property type="term" value="F:transferase activity"/>
    <property type="evidence" value="ECO:0007669"/>
    <property type="project" value="UniProtKB-KW"/>
</dbReference>
<dbReference type="PROSITE" id="PS50405">
    <property type="entry name" value="GST_CTER"/>
    <property type="match status" value="1"/>
</dbReference>
<dbReference type="InterPro" id="IPR040079">
    <property type="entry name" value="Glutathione_S-Trfase"/>
</dbReference>
<accession>Q2W7U9</accession>
<organism evidence="3 4">
    <name type="scientific">Paramagnetospirillum magneticum (strain ATCC 700264 / AMB-1)</name>
    <name type="common">Magnetospirillum magneticum</name>
    <dbReference type="NCBI Taxonomy" id="342108"/>
    <lineage>
        <taxon>Bacteria</taxon>
        <taxon>Pseudomonadati</taxon>
        <taxon>Pseudomonadota</taxon>
        <taxon>Alphaproteobacteria</taxon>
        <taxon>Rhodospirillales</taxon>
        <taxon>Magnetospirillaceae</taxon>
        <taxon>Paramagnetospirillum</taxon>
    </lineage>
</organism>
<dbReference type="InterPro" id="IPR036249">
    <property type="entry name" value="Thioredoxin-like_sf"/>
</dbReference>
<gene>
    <name evidence="3" type="ordered locus">amb1272</name>
</gene>
<reference evidence="3 4" key="1">
    <citation type="journal article" date="2005" name="DNA Res.">
        <title>Complete genome sequence of the facultative anaerobic magnetotactic bacterium Magnetospirillum sp. strain AMB-1.</title>
        <authorList>
            <person name="Matsunaga T."/>
            <person name="Okamura Y."/>
            <person name="Fukuda Y."/>
            <person name="Wahyudi A.T."/>
            <person name="Murase Y."/>
            <person name="Takeyama H."/>
        </authorList>
    </citation>
    <scope>NUCLEOTIDE SEQUENCE [LARGE SCALE GENOMIC DNA]</scope>
    <source>
        <strain evidence="4">ATCC 700264 / AMB-1</strain>
    </source>
</reference>
<dbReference type="Gene3D" id="1.20.1050.10">
    <property type="match status" value="1"/>
</dbReference>
<dbReference type="SUPFAM" id="SSF52833">
    <property type="entry name" value="Thioredoxin-like"/>
    <property type="match status" value="1"/>
</dbReference>
<sequence>MALFLRVRQWLRCQTPFAELIMTDTSLILYGTPLSGHAHRAELMLRLLGLAYRYEDGSAPVRRTPAFLALNPLGQIPILVDGDLVLPDSNAILVYLARRYDPSGAWYPDDMVIAARIQRWLSMAAGEVRYGPAKARVIQLFKAEGDLAAAQAIATQLLVFMDGYLADRAFLAHHAPTIADVACYSYIAHAPEGGIPLDAYAHVRGWLGRVESLPGFVPMPRSPVPD</sequence>
<dbReference type="EMBL" id="AP007255">
    <property type="protein sequence ID" value="BAE50076.1"/>
    <property type="molecule type" value="Genomic_DNA"/>
</dbReference>
<dbReference type="PANTHER" id="PTHR44051">
    <property type="entry name" value="GLUTATHIONE S-TRANSFERASE-RELATED"/>
    <property type="match status" value="1"/>
</dbReference>
<dbReference type="KEGG" id="mag:amb1272"/>
<dbReference type="HOGENOM" id="CLU_011226_6_0_5"/>
<feature type="domain" description="GST N-terminal" evidence="1">
    <location>
        <begin position="25"/>
        <end position="104"/>
    </location>
</feature>
<dbReference type="Gene3D" id="3.40.30.10">
    <property type="entry name" value="Glutaredoxin"/>
    <property type="match status" value="1"/>
</dbReference>
<dbReference type="Pfam" id="PF00043">
    <property type="entry name" value="GST_C"/>
    <property type="match status" value="1"/>
</dbReference>
<proteinExistence type="predicted"/>
<dbReference type="InterPro" id="IPR004045">
    <property type="entry name" value="Glutathione_S-Trfase_N"/>
</dbReference>
<name>Q2W7U9_PARM1</name>
<dbReference type="AlphaFoldDB" id="Q2W7U9"/>
<dbReference type="Proteomes" id="UP000007058">
    <property type="component" value="Chromosome"/>
</dbReference>
<dbReference type="SFLD" id="SFLDG01151">
    <property type="entry name" value="Main.2:_Nu-like"/>
    <property type="match status" value="1"/>
</dbReference>
<dbReference type="InterPro" id="IPR004046">
    <property type="entry name" value="GST_C"/>
</dbReference>
<dbReference type="SFLD" id="SFLDG00358">
    <property type="entry name" value="Main_(cytGST)"/>
    <property type="match status" value="1"/>
</dbReference>
<dbReference type="PROSITE" id="PS50404">
    <property type="entry name" value="GST_NTER"/>
    <property type="match status" value="1"/>
</dbReference>
<dbReference type="Pfam" id="PF13417">
    <property type="entry name" value="GST_N_3"/>
    <property type="match status" value="1"/>
</dbReference>
<keyword evidence="4" id="KW-1185">Reference proteome</keyword>
<dbReference type="CDD" id="cd03206">
    <property type="entry name" value="GST_C_7"/>
    <property type="match status" value="1"/>
</dbReference>
<dbReference type="PANTHER" id="PTHR44051:SF2">
    <property type="entry name" value="HYPOTHETICAL GLUTATHIONE S-TRANSFERASE LIKE PROTEIN"/>
    <property type="match status" value="1"/>
</dbReference>
<dbReference type="InterPro" id="IPR036282">
    <property type="entry name" value="Glutathione-S-Trfase_C_sf"/>
</dbReference>
<evidence type="ECO:0000313" key="4">
    <source>
        <dbReference type="Proteomes" id="UP000007058"/>
    </source>
</evidence>
<evidence type="ECO:0000313" key="3">
    <source>
        <dbReference type="EMBL" id="BAE50076.1"/>
    </source>
</evidence>
<dbReference type="SUPFAM" id="SSF47616">
    <property type="entry name" value="GST C-terminal domain-like"/>
    <property type="match status" value="1"/>
</dbReference>